<keyword evidence="11" id="KW-1185">Reference proteome</keyword>
<evidence type="ECO:0000259" key="9">
    <source>
        <dbReference type="PROSITE" id="PS51819"/>
    </source>
</evidence>
<evidence type="ECO:0000256" key="2">
    <source>
        <dbReference type="ARBA" id="ARBA00008784"/>
    </source>
</evidence>
<dbReference type="CDD" id="cd07252">
    <property type="entry name" value="BphC1-RGP6_N_like"/>
    <property type="match status" value="1"/>
</dbReference>
<keyword evidence="5 8" id="KW-0223">Dioxygenase</keyword>
<dbReference type="PROSITE" id="PS00082">
    <property type="entry name" value="EXTRADIOL_DIOXYGENAS"/>
    <property type="match status" value="1"/>
</dbReference>
<accession>A0ABR9K172</accession>
<evidence type="ECO:0000256" key="3">
    <source>
        <dbReference type="ARBA" id="ARBA00022723"/>
    </source>
</evidence>
<comment type="cofactor">
    <cofactor evidence="1 8">
        <name>Fe(2+)</name>
        <dbReference type="ChEBI" id="CHEBI:29033"/>
    </cofactor>
</comment>
<dbReference type="PANTHER" id="PTHR36113">
    <property type="entry name" value="LYASE, PUTATIVE-RELATED-RELATED"/>
    <property type="match status" value="1"/>
</dbReference>
<dbReference type="InterPro" id="IPR000486">
    <property type="entry name" value="Xdiol_ring_cleave_dOase_1/2"/>
</dbReference>
<dbReference type="PANTHER" id="PTHR36113:SF1">
    <property type="entry name" value="GLYOXALASE_BLEOMYCIN RESISTANCE PROTEIN_DIOXYGENASE"/>
    <property type="match status" value="1"/>
</dbReference>
<dbReference type="CDD" id="cd07237">
    <property type="entry name" value="BphC1-RGP6_C_like"/>
    <property type="match status" value="1"/>
</dbReference>
<evidence type="ECO:0000313" key="10">
    <source>
        <dbReference type="EMBL" id="MBE1536592.1"/>
    </source>
</evidence>
<evidence type="ECO:0000313" key="11">
    <source>
        <dbReference type="Proteomes" id="UP000627838"/>
    </source>
</evidence>
<dbReference type="RefSeq" id="WP_318784458.1">
    <property type="nucleotide sequence ID" value="NZ_JADBDZ010000001.1"/>
</dbReference>
<name>A0ABR9K172_9ACTN</name>
<protein>
    <submittedName>
        <fullName evidence="10">2,3-dihydroxybiphenyl 1,2-dioxygenase</fullName>
    </submittedName>
</protein>
<evidence type="ECO:0000256" key="5">
    <source>
        <dbReference type="ARBA" id="ARBA00022964"/>
    </source>
</evidence>
<dbReference type="EMBL" id="JADBDZ010000001">
    <property type="protein sequence ID" value="MBE1536592.1"/>
    <property type="molecule type" value="Genomic_DNA"/>
</dbReference>
<dbReference type="InterPro" id="IPR029068">
    <property type="entry name" value="Glyas_Bleomycin-R_OHBP_Dase"/>
</dbReference>
<reference evidence="10 11" key="1">
    <citation type="submission" date="2020-10" db="EMBL/GenBank/DDBJ databases">
        <title>Sequencing the genomes of 1000 actinobacteria strains.</title>
        <authorList>
            <person name="Klenk H.-P."/>
        </authorList>
    </citation>
    <scope>NUCLEOTIDE SEQUENCE [LARGE SCALE GENOMIC DNA]</scope>
    <source>
        <strain evidence="10 11">DSM 46744</strain>
    </source>
</reference>
<gene>
    <name evidence="10" type="ORF">H4W34_006425</name>
</gene>
<evidence type="ECO:0000256" key="1">
    <source>
        <dbReference type="ARBA" id="ARBA00001954"/>
    </source>
</evidence>
<dbReference type="InterPro" id="IPR004360">
    <property type="entry name" value="Glyas_Fos-R_dOase_dom"/>
</dbReference>
<evidence type="ECO:0000256" key="6">
    <source>
        <dbReference type="ARBA" id="ARBA00023002"/>
    </source>
</evidence>
<comment type="caution">
    <text evidence="10">The sequence shown here is derived from an EMBL/GenBank/DDBJ whole genome shotgun (WGS) entry which is preliminary data.</text>
</comment>
<evidence type="ECO:0000256" key="4">
    <source>
        <dbReference type="ARBA" id="ARBA00022797"/>
    </source>
</evidence>
<keyword evidence="7 8" id="KW-0408">Iron</keyword>
<sequence length="306" mass="33711">MIRSLDYIGFSSPAYEEWLTFGPEVLGMEVAGRGDDGAVRLRVDDADYRLVVHPGEEHANDYLGWGVRTPEAMDELAARLRDHGIEVREEDAELAAVRGVAALVSFTDPYGNRHELSWGQRRHPGGFRPGRAMSGGFVTGPQGLGHAVLVVPDLAEANAFFTKVLGFRLSDRIVDPPLNAQFYHVNGRHHSLAIAEIPGMSGFQHLMVEVASLDDVGIAYDRCEERGVPIVLTLGRHTNDRTTSFYLYTPAGFHLEYGHGGVVVDDALWEPATYTSTKIWGHRGTENREKLPFALFNKPADTEGTA</sequence>
<dbReference type="SUPFAM" id="SSF54593">
    <property type="entry name" value="Glyoxalase/Bleomycin resistance protein/Dihydroxybiphenyl dioxygenase"/>
    <property type="match status" value="1"/>
</dbReference>
<dbReference type="InterPro" id="IPR051332">
    <property type="entry name" value="Fosfomycin_Res_Enzymes"/>
</dbReference>
<dbReference type="Pfam" id="PF22632">
    <property type="entry name" value="BphC_D1"/>
    <property type="match status" value="1"/>
</dbReference>
<comment type="similarity">
    <text evidence="2 8">Belongs to the extradiol ring-cleavage dioxygenase family.</text>
</comment>
<evidence type="ECO:0000256" key="7">
    <source>
        <dbReference type="ARBA" id="ARBA00023004"/>
    </source>
</evidence>
<dbReference type="Pfam" id="PF00903">
    <property type="entry name" value="Glyoxalase"/>
    <property type="match status" value="1"/>
</dbReference>
<dbReference type="InterPro" id="IPR037523">
    <property type="entry name" value="VOC_core"/>
</dbReference>
<feature type="domain" description="VOC" evidence="9">
    <location>
        <begin position="4"/>
        <end position="119"/>
    </location>
</feature>
<dbReference type="Gene3D" id="3.10.180.10">
    <property type="entry name" value="2,3-Dihydroxybiphenyl 1,2-Dioxygenase, domain 1"/>
    <property type="match status" value="2"/>
</dbReference>
<keyword evidence="4 8" id="KW-0058">Aromatic hydrocarbons catabolism</keyword>
<evidence type="ECO:0000256" key="8">
    <source>
        <dbReference type="RuleBase" id="RU000683"/>
    </source>
</evidence>
<organism evidence="10 11">
    <name type="scientific">Actinomadura algeriensis</name>
    <dbReference type="NCBI Taxonomy" id="1679523"/>
    <lineage>
        <taxon>Bacteria</taxon>
        <taxon>Bacillati</taxon>
        <taxon>Actinomycetota</taxon>
        <taxon>Actinomycetes</taxon>
        <taxon>Streptosporangiales</taxon>
        <taxon>Thermomonosporaceae</taxon>
        <taxon>Actinomadura</taxon>
    </lineage>
</organism>
<feature type="domain" description="VOC" evidence="9">
    <location>
        <begin position="143"/>
        <end position="260"/>
    </location>
</feature>
<dbReference type="Proteomes" id="UP000627838">
    <property type="component" value="Unassembled WGS sequence"/>
</dbReference>
<dbReference type="PROSITE" id="PS51819">
    <property type="entry name" value="VOC"/>
    <property type="match status" value="2"/>
</dbReference>
<keyword evidence="3" id="KW-0479">Metal-binding</keyword>
<proteinExistence type="inferred from homology"/>
<keyword evidence="6 8" id="KW-0560">Oxidoreductase</keyword>